<dbReference type="NCBIfam" id="TIGR01725">
    <property type="entry name" value="phge_HK97_gp10"/>
    <property type="match status" value="1"/>
</dbReference>
<organism evidence="2 3">
    <name type="scientific">Clostridium intestinale DSM 6191</name>
    <dbReference type="NCBI Taxonomy" id="1121320"/>
    <lineage>
        <taxon>Bacteria</taxon>
        <taxon>Bacillati</taxon>
        <taxon>Bacillota</taxon>
        <taxon>Clostridia</taxon>
        <taxon>Eubacteriales</taxon>
        <taxon>Clostridiaceae</taxon>
        <taxon>Clostridium</taxon>
    </lineage>
</organism>
<proteinExistence type="predicted"/>
<evidence type="ECO:0000313" key="2">
    <source>
        <dbReference type="EMBL" id="SHH49870.1"/>
    </source>
</evidence>
<evidence type="ECO:0000256" key="1">
    <source>
        <dbReference type="SAM" id="MobiDB-lite"/>
    </source>
</evidence>
<protein>
    <submittedName>
        <fullName evidence="2">Phage protein, HK97 gp10 family</fullName>
    </submittedName>
</protein>
<accession>A0A1M5TGT7</accession>
<gene>
    <name evidence="2" type="ORF">SAMN02745941_00209</name>
</gene>
<name>A0A1M5TGT7_9CLOT</name>
<dbReference type="AlphaFoldDB" id="A0A1M5TGT7"/>
<dbReference type="Proteomes" id="UP000184241">
    <property type="component" value="Unassembled WGS sequence"/>
</dbReference>
<dbReference type="Pfam" id="PF04883">
    <property type="entry name" value="HK97-gp10_like"/>
    <property type="match status" value="1"/>
</dbReference>
<evidence type="ECO:0000313" key="3">
    <source>
        <dbReference type="Proteomes" id="UP000184241"/>
    </source>
</evidence>
<sequence length="145" mass="16526">MAYMEFEGLSDLIKTAERIATSAEIDKVNKNIIKKCGALTQQAAKTKAHRSKNPKQSGRKGSRTGKHMADEIPLSNIKKNKNGGLYIIVGWEKDDTSPYFYAKFEEWGTSQRPPHPFLATALEQYKKDFSKIAEEEYQRLIKDLE</sequence>
<feature type="region of interest" description="Disordered" evidence="1">
    <location>
        <begin position="43"/>
        <end position="74"/>
    </location>
</feature>
<feature type="compositionally biased region" description="Basic residues" evidence="1">
    <location>
        <begin position="46"/>
        <end position="66"/>
    </location>
</feature>
<dbReference type="InterPro" id="IPR010064">
    <property type="entry name" value="HK97-gp10_tail"/>
</dbReference>
<reference evidence="2 3" key="1">
    <citation type="submission" date="2016-11" db="EMBL/GenBank/DDBJ databases">
        <authorList>
            <person name="Jaros S."/>
            <person name="Januszkiewicz K."/>
            <person name="Wedrychowicz H."/>
        </authorList>
    </citation>
    <scope>NUCLEOTIDE SEQUENCE [LARGE SCALE GENOMIC DNA]</scope>
    <source>
        <strain evidence="2 3">DSM 6191</strain>
    </source>
</reference>
<dbReference type="EMBL" id="FQXU01000003">
    <property type="protein sequence ID" value="SHH49870.1"/>
    <property type="molecule type" value="Genomic_DNA"/>
</dbReference>
<dbReference type="RefSeq" id="WP_073015906.1">
    <property type="nucleotide sequence ID" value="NZ_FQXU01000003.1"/>
</dbReference>